<feature type="compositionally biased region" description="Basic residues" evidence="1">
    <location>
        <begin position="8"/>
        <end position="17"/>
    </location>
</feature>
<keyword evidence="3" id="KW-1185">Reference proteome</keyword>
<proteinExistence type="predicted"/>
<dbReference type="Proteomes" id="UP000298652">
    <property type="component" value="Chromosome 2"/>
</dbReference>
<evidence type="ECO:0000313" key="3">
    <source>
        <dbReference type="Proteomes" id="UP000298652"/>
    </source>
</evidence>
<dbReference type="Gramene" id="TKW31811">
    <property type="protein sequence ID" value="TKW31811"/>
    <property type="gene ID" value="SEVIR_2G130400v2"/>
</dbReference>
<dbReference type="AlphaFoldDB" id="A0A4U6VPS9"/>
<reference evidence="2" key="1">
    <citation type="submission" date="2019-03" db="EMBL/GenBank/DDBJ databases">
        <title>WGS assembly of Setaria viridis.</title>
        <authorList>
            <person name="Huang P."/>
            <person name="Jenkins J."/>
            <person name="Grimwood J."/>
            <person name="Barry K."/>
            <person name="Healey A."/>
            <person name="Mamidi S."/>
            <person name="Sreedasyam A."/>
            <person name="Shu S."/>
            <person name="Feldman M."/>
            <person name="Wu J."/>
            <person name="Yu Y."/>
            <person name="Chen C."/>
            <person name="Johnson J."/>
            <person name="Rokhsar D."/>
            <person name="Baxter I."/>
            <person name="Schmutz J."/>
            <person name="Brutnell T."/>
            <person name="Kellogg E."/>
        </authorList>
    </citation>
    <scope>NUCLEOTIDE SEQUENCE [LARGE SCALE GENOMIC DNA]</scope>
</reference>
<feature type="region of interest" description="Disordered" evidence="1">
    <location>
        <begin position="1"/>
        <end position="22"/>
    </location>
</feature>
<sequence>MAEEKPKSKMALRKKSPARPTTVNDVPDKLLELILLHLTSPLWIIRAAAACRRWRRILTGRLHQQHPHPIAGYYHNPQPLSGSSPVFVPSSQVIDSVDRRHFSLDFLPAGGSKSWKLVDSRRSLLLLARKKSGWMRHCFPDLVVCEPLTRFYQVVPCPKEMKHHECLGVFLNVFGNRTSDFGIACVLYQSYTGVSGKVGTVRACVFGRGRRSIWRWRVGRRSSAIASLHLSVQGKEALQFVGCAVNASFWWVRDEKPQRLICAHWSTQISLFNLPEHISNLFVDFSAFRVVDGMDDKVRIACLEGAYLKVFSRSYWNDGSSDWMLEKQVNFAMATSWFPAGRKEYFGNVAANIVTASGRCVTLASKEERCLVSVELETMSVERTRIGSKSPAAAYPYQLPWPPRFHAC</sequence>
<evidence type="ECO:0008006" key="4">
    <source>
        <dbReference type="Google" id="ProtNLM"/>
    </source>
</evidence>
<dbReference type="EMBL" id="CM016553">
    <property type="protein sequence ID" value="TKW31811.1"/>
    <property type="molecule type" value="Genomic_DNA"/>
</dbReference>
<dbReference type="PANTHER" id="PTHR33207">
    <property type="entry name" value="F-BOX DOMAIN CONTAINING PROTEIN-RELATED"/>
    <property type="match status" value="1"/>
</dbReference>
<accession>A0A4U6VPS9</accession>
<protein>
    <recommendedName>
        <fullName evidence="4">F-box domain-containing protein</fullName>
    </recommendedName>
</protein>
<name>A0A4U6VPS9_SETVI</name>
<evidence type="ECO:0000256" key="1">
    <source>
        <dbReference type="SAM" id="MobiDB-lite"/>
    </source>
</evidence>
<dbReference type="OMA" id="VANDNFP"/>
<dbReference type="SUPFAM" id="SSF81383">
    <property type="entry name" value="F-box domain"/>
    <property type="match status" value="1"/>
</dbReference>
<dbReference type="InterPro" id="IPR036047">
    <property type="entry name" value="F-box-like_dom_sf"/>
</dbReference>
<organism evidence="2 3">
    <name type="scientific">Setaria viridis</name>
    <name type="common">Green bristlegrass</name>
    <name type="synonym">Setaria italica subsp. viridis</name>
    <dbReference type="NCBI Taxonomy" id="4556"/>
    <lineage>
        <taxon>Eukaryota</taxon>
        <taxon>Viridiplantae</taxon>
        <taxon>Streptophyta</taxon>
        <taxon>Embryophyta</taxon>
        <taxon>Tracheophyta</taxon>
        <taxon>Spermatophyta</taxon>
        <taxon>Magnoliopsida</taxon>
        <taxon>Liliopsida</taxon>
        <taxon>Poales</taxon>
        <taxon>Poaceae</taxon>
        <taxon>PACMAD clade</taxon>
        <taxon>Panicoideae</taxon>
        <taxon>Panicodae</taxon>
        <taxon>Paniceae</taxon>
        <taxon>Cenchrinae</taxon>
        <taxon>Setaria</taxon>
    </lineage>
</organism>
<evidence type="ECO:0000313" key="2">
    <source>
        <dbReference type="EMBL" id="TKW31811.1"/>
    </source>
</evidence>
<gene>
    <name evidence="2" type="ORF">SEVIR_2G130400v2</name>
</gene>